<keyword evidence="1" id="KW-0732">Signal</keyword>
<evidence type="ECO:0000259" key="2">
    <source>
        <dbReference type="Pfam" id="PF03886"/>
    </source>
</evidence>
<dbReference type="InterPro" id="IPR005586">
    <property type="entry name" value="ABC_trans_aux"/>
</dbReference>
<comment type="caution">
    <text evidence="3">The sequence shown here is derived from an EMBL/GenBank/DDBJ whole genome shotgun (WGS) entry which is preliminary data.</text>
</comment>
<dbReference type="RefSeq" id="WP_283441713.1">
    <property type="nucleotide sequence ID" value="NZ_FXUL01000004.1"/>
</dbReference>
<organism evidence="3 4">
    <name type="scientific">Noviherbaspirillum suwonense</name>
    <dbReference type="NCBI Taxonomy" id="1224511"/>
    <lineage>
        <taxon>Bacteria</taxon>
        <taxon>Pseudomonadati</taxon>
        <taxon>Pseudomonadota</taxon>
        <taxon>Betaproteobacteria</taxon>
        <taxon>Burkholderiales</taxon>
        <taxon>Oxalobacteraceae</taxon>
        <taxon>Noviherbaspirillum</taxon>
    </lineage>
</organism>
<evidence type="ECO:0000256" key="1">
    <source>
        <dbReference type="SAM" id="SignalP"/>
    </source>
</evidence>
<reference evidence="3 4" key="1">
    <citation type="submission" date="2017-05" db="EMBL/GenBank/DDBJ databases">
        <authorList>
            <person name="Varghese N."/>
            <person name="Submissions S."/>
        </authorList>
    </citation>
    <scope>NUCLEOTIDE SEQUENCE [LARGE SCALE GENOMIC DNA]</scope>
    <source>
        <strain evidence="3 4">DSM 26001</strain>
    </source>
</reference>
<feature type="domain" description="ABC-type transport auxiliary lipoprotein component" evidence="2">
    <location>
        <begin position="40"/>
        <end position="195"/>
    </location>
</feature>
<keyword evidence="4" id="KW-1185">Reference proteome</keyword>
<dbReference type="EMBL" id="FXUL01000004">
    <property type="protein sequence ID" value="SMP55307.1"/>
    <property type="molecule type" value="Genomic_DNA"/>
</dbReference>
<feature type="chain" id="PRO_5045188209" description="ABC-type transport auxiliary lipoprotein component domain-containing protein" evidence="1">
    <location>
        <begin position="25"/>
        <end position="209"/>
    </location>
</feature>
<dbReference type="Proteomes" id="UP001158049">
    <property type="component" value="Unassembled WGS sequence"/>
</dbReference>
<accession>A0ABY1Q2D2</accession>
<dbReference type="Pfam" id="PF03886">
    <property type="entry name" value="ABC_trans_aux"/>
    <property type="match status" value="1"/>
</dbReference>
<dbReference type="SUPFAM" id="SSF159594">
    <property type="entry name" value="XCC0632-like"/>
    <property type="match status" value="1"/>
</dbReference>
<feature type="signal peptide" evidence="1">
    <location>
        <begin position="1"/>
        <end position="24"/>
    </location>
</feature>
<name>A0ABY1Q2D2_9BURK</name>
<sequence>MNRTSKLASLAVMVAALCSGCGSAPKERFYTLAPASGPATAAAPVTASNAQPRLTIAIGPVRVPDAVDRPQMVVREGPNRVEILEQQRWAGSLRSEIGRALAAGVGERLPDARVSAADSQAARSAAYRVGIDVERFDAALNGSVSVQALWTVRQDNGTQLASGRYSATEPTGAGGYEAIAAAYARTLAGLSSVIADAVQGAPIAPVAGK</sequence>
<proteinExistence type="predicted"/>
<gene>
    <name evidence="3" type="ORF">SAMN06295970_104145</name>
</gene>
<evidence type="ECO:0000313" key="4">
    <source>
        <dbReference type="Proteomes" id="UP001158049"/>
    </source>
</evidence>
<evidence type="ECO:0000313" key="3">
    <source>
        <dbReference type="EMBL" id="SMP55307.1"/>
    </source>
</evidence>
<protein>
    <recommendedName>
        <fullName evidence="2">ABC-type transport auxiliary lipoprotein component domain-containing protein</fullName>
    </recommendedName>
</protein>
<dbReference type="Gene3D" id="3.40.50.10610">
    <property type="entry name" value="ABC-type transport auxiliary lipoprotein component"/>
    <property type="match status" value="1"/>
</dbReference>